<feature type="domain" description="RNA polymerase sigma-70 region 2" evidence="5">
    <location>
        <begin position="19"/>
        <end position="73"/>
    </location>
</feature>
<dbReference type="Pfam" id="PF08281">
    <property type="entry name" value="Sigma70_r4_2"/>
    <property type="match status" value="1"/>
</dbReference>
<dbReference type="InterPro" id="IPR007627">
    <property type="entry name" value="RNA_pol_sigma70_r2"/>
</dbReference>
<dbReference type="Pfam" id="PF04542">
    <property type="entry name" value="Sigma70_r2"/>
    <property type="match status" value="1"/>
</dbReference>
<dbReference type="GO" id="GO:0016987">
    <property type="term" value="F:sigma factor activity"/>
    <property type="evidence" value="ECO:0007669"/>
    <property type="project" value="UniProtKB-KW"/>
</dbReference>
<keyword evidence="2" id="KW-0805">Transcription regulation</keyword>
<proteinExistence type="inferred from homology"/>
<dbReference type="GO" id="GO:0003677">
    <property type="term" value="F:DNA binding"/>
    <property type="evidence" value="ECO:0007669"/>
    <property type="project" value="InterPro"/>
</dbReference>
<dbReference type="EMBL" id="VSSQ01026586">
    <property type="protein sequence ID" value="MPM75377.1"/>
    <property type="molecule type" value="Genomic_DNA"/>
</dbReference>
<keyword evidence="4" id="KW-0804">Transcription</keyword>
<dbReference type="SUPFAM" id="SSF88946">
    <property type="entry name" value="Sigma2 domain of RNA polymerase sigma factors"/>
    <property type="match status" value="1"/>
</dbReference>
<evidence type="ECO:0000256" key="2">
    <source>
        <dbReference type="ARBA" id="ARBA00023015"/>
    </source>
</evidence>
<evidence type="ECO:0000256" key="3">
    <source>
        <dbReference type="ARBA" id="ARBA00023082"/>
    </source>
</evidence>
<dbReference type="PANTHER" id="PTHR43133:SF62">
    <property type="entry name" value="RNA POLYMERASE SIGMA FACTOR SIGZ"/>
    <property type="match status" value="1"/>
</dbReference>
<dbReference type="Gene3D" id="1.10.1740.10">
    <property type="match status" value="1"/>
</dbReference>
<evidence type="ECO:0000259" key="6">
    <source>
        <dbReference type="Pfam" id="PF08281"/>
    </source>
</evidence>
<dbReference type="InterPro" id="IPR014304">
    <property type="entry name" value="RNA_pol_sigma-Z"/>
</dbReference>
<dbReference type="PANTHER" id="PTHR43133">
    <property type="entry name" value="RNA POLYMERASE ECF-TYPE SIGMA FACTO"/>
    <property type="match status" value="1"/>
</dbReference>
<dbReference type="Gene3D" id="1.10.10.10">
    <property type="entry name" value="Winged helix-like DNA-binding domain superfamily/Winged helix DNA-binding domain"/>
    <property type="match status" value="1"/>
</dbReference>
<dbReference type="NCBIfam" id="TIGR02959">
    <property type="entry name" value="SigZ"/>
    <property type="match status" value="1"/>
</dbReference>
<dbReference type="InterPro" id="IPR013324">
    <property type="entry name" value="RNA_pol_sigma_r3/r4-like"/>
</dbReference>
<evidence type="ECO:0008006" key="8">
    <source>
        <dbReference type="Google" id="ProtNLM"/>
    </source>
</evidence>
<name>A0A645CEJ3_9ZZZZ</name>
<keyword evidence="3" id="KW-0731">Sigma factor</keyword>
<dbReference type="SUPFAM" id="SSF88659">
    <property type="entry name" value="Sigma3 and sigma4 domains of RNA polymerase sigma factors"/>
    <property type="match status" value="1"/>
</dbReference>
<sequence length="187" mass="22247">MASNFNSIWDEFNVPIRIFIKRRVNNEQDVEDILQNVFIKIYNNIDNLYKLNIHAWVYKVTRNTIIDYYRMRKHEFDLSEFKEDILPYENLDEDTVIRDISQCLIMMIQYLPEKYKQALTLTEVKNISQKELAYEAGLSVSGAKSRVQRARILLKEDFLSCCSLETDERGNIFGYELKNKECNFCKS</sequence>
<evidence type="ECO:0000313" key="7">
    <source>
        <dbReference type="EMBL" id="MPM75377.1"/>
    </source>
</evidence>
<organism evidence="7">
    <name type="scientific">bioreactor metagenome</name>
    <dbReference type="NCBI Taxonomy" id="1076179"/>
    <lineage>
        <taxon>unclassified sequences</taxon>
        <taxon>metagenomes</taxon>
        <taxon>ecological metagenomes</taxon>
    </lineage>
</organism>
<dbReference type="CDD" id="cd06171">
    <property type="entry name" value="Sigma70_r4"/>
    <property type="match status" value="1"/>
</dbReference>
<feature type="domain" description="RNA polymerase sigma factor 70 region 4 type 2" evidence="6">
    <location>
        <begin position="102"/>
        <end position="152"/>
    </location>
</feature>
<evidence type="ECO:0000256" key="1">
    <source>
        <dbReference type="ARBA" id="ARBA00010641"/>
    </source>
</evidence>
<dbReference type="NCBIfam" id="TIGR02937">
    <property type="entry name" value="sigma70-ECF"/>
    <property type="match status" value="1"/>
</dbReference>
<dbReference type="AlphaFoldDB" id="A0A645CEJ3"/>
<comment type="similarity">
    <text evidence="1">Belongs to the sigma-70 factor family. ECF subfamily.</text>
</comment>
<gene>
    <name evidence="7" type="ORF">SDC9_122369</name>
</gene>
<dbReference type="InterPro" id="IPR013249">
    <property type="entry name" value="RNA_pol_sigma70_r4_t2"/>
</dbReference>
<dbReference type="GO" id="GO:0006352">
    <property type="term" value="P:DNA-templated transcription initiation"/>
    <property type="evidence" value="ECO:0007669"/>
    <property type="project" value="InterPro"/>
</dbReference>
<evidence type="ECO:0000256" key="4">
    <source>
        <dbReference type="ARBA" id="ARBA00023163"/>
    </source>
</evidence>
<evidence type="ECO:0000259" key="5">
    <source>
        <dbReference type="Pfam" id="PF04542"/>
    </source>
</evidence>
<accession>A0A645CEJ3</accession>
<dbReference type="InterPro" id="IPR039425">
    <property type="entry name" value="RNA_pol_sigma-70-like"/>
</dbReference>
<dbReference type="InterPro" id="IPR036388">
    <property type="entry name" value="WH-like_DNA-bd_sf"/>
</dbReference>
<comment type="caution">
    <text evidence="7">The sequence shown here is derived from an EMBL/GenBank/DDBJ whole genome shotgun (WGS) entry which is preliminary data.</text>
</comment>
<dbReference type="InterPro" id="IPR014284">
    <property type="entry name" value="RNA_pol_sigma-70_dom"/>
</dbReference>
<reference evidence="7" key="1">
    <citation type="submission" date="2019-08" db="EMBL/GenBank/DDBJ databases">
        <authorList>
            <person name="Kucharzyk K."/>
            <person name="Murdoch R.W."/>
            <person name="Higgins S."/>
            <person name="Loffler F."/>
        </authorList>
    </citation>
    <scope>NUCLEOTIDE SEQUENCE</scope>
</reference>
<dbReference type="InterPro" id="IPR013325">
    <property type="entry name" value="RNA_pol_sigma_r2"/>
</dbReference>
<protein>
    <recommendedName>
        <fullName evidence="8">RNA polymerase sigma factor SigZ</fullName>
    </recommendedName>
</protein>